<dbReference type="Pfam" id="PF04014">
    <property type="entry name" value="MazE_antitoxin"/>
    <property type="match status" value="1"/>
</dbReference>
<dbReference type="AlphaFoldDB" id="A0A4D7B5M4"/>
<evidence type="ECO:0000313" key="3">
    <source>
        <dbReference type="EMBL" id="QCI63532.1"/>
    </source>
</evidence>
<evidence type="ECO:0000313" key="4">
    <source>
        <dbReference type="Proteomes" id="UP000298781"/>
    </source>
</evidence>
<feature type="domain" description="SpoVT-AbrB" evidence="2">
    <location>
        <begin position="15"/>
        <end position="61"/>
    </location>
</feature>
<dbReference type="SUPFAM" id="SSF89447">
    <property type="entry name" value="AbrB/MazE/MraZ-like"/>
    <property type="match status" value="1"/>
</dbReference>
<accession>A0A4D7B5M4</accession>
<dbReference type="PROSITE" id="PS51740">
    <property type="entry name" value="SPOVT_ABRB"/>
    <property type="match status" value="1"/>
</dbReference>
<protein>
    <submittedName>
        <fullName evidence="3">AbrB family transcriptional regulator</fullName>
    </submittedName>
</protein>
<dbReference type="NCBIfam" id="TIGR02609">
    <property type="entry name" value="doc_partner"/>
    <property type="match status" value="1"/>
</dbReference>
<reference evidence="3 4" key="1">
    <citation type="submission" date="2019-04" db="EMBL/GenBank/DDBJ databases">
        <title>Phreatobacter aquaticus sp. nov.</title>
        <authorList>
            <person name="Choi A."/>
        </authorList>
    </citation>
    <scope>NUCLEOTIDE SEQUENCE [LARGE SCALE GENOMIC DNA]</scope>
    <source>
        <strain evidence="3 4">KCTC 52518</strain>
    </source>
</reference>
<dbReference type="KEGG" id="pstg:E8M01_04340"/>
<evidence type="ECO:0000256" key="1">
    <source>
        <dbReference type="PROSITE-ProRule" id="PRU01076"/>
    </source>
</evidence>
<dbReference type="Proteomes" id="UP000298781">
    <property type="component" value="Chromosome"/>
</dbReference>
<dbReference type="InterPro" id="IPR037914">
    <property type="entry name" value="SpoVT-AbrB_sf"/>
</dbReference>
<name>A0A4D7B5M4_9HYPH</name>
<keyword evidence="1" id="KW-0238">DNA-binding</keyword>
<dbReference type="EMBL" id="CP039690">
    <property type="protein sequence ID" value="QCI63532.1"/>
    <property type="molecule type" value="Genomic_DNA"/>
</dbReference>
<gene>
    <name evidence="3" type="ORF">E8M01_04340</name>
</gene>
<dbReference type="SMART" id="SM00966">
    <property type="entry name" value="SpoVT_AbrB"/>
    <property type="match status" value="1"/>
</dbReference>
<proteinExistence type="predicted"/>
<dbReference type="InterPro" id="IPR013432">
    <property type="entry name" value="Doc_partner"/>
</dbReference>
<dbReference type="OrthoDB" id="5459182at2"/>
<sequence>MNETPRKVEIEGFVLQVRKIGNSVGLILPKELLARAKLADGDKLYVAEMPDGSLHLTPRDPNFAKGMASAERAIKKYRNALAELAK</sequence>
<dbReference type="RefSeq" id="WP_136958990.1">
    <property type="nucleotide sequence ID" value="NZ_CP039690.1"/>
</dbReference>
<keyword evidence="4" id="KW-1185">Reference proteome</keyword>
<dbReference type="InterPro" id="IPR007159">
    <property type="entry name" value="SpoVT-AbrB_dom"/>
</dbReference>
<dbReference type="Gene3D" id="2.10.260.10">
    <property type="match status" value="1"/>
</dbReference>
<organism evidence="3 4">
    <name type="scientific">Phreatobacter stygius</name>
    <dbReference type="NCBI Taxonomy" id="1940610"/>
    <lineage>
        <taxon>Bacteria</taxon>
        <taxon>Pseudomonadati</taxon>
        <taxon>Pseudomonadota</taxon>
        <taxon>Alphaproteobacteria</taxon>
        <taxon>Hyphomicrobiales</taxon>
        <taxon>Phreatobacteraceae</taxon>
        <taxon>Phreatobacter</taxon>
    </lineage>
</organism>
<dbReference type="GO" id="GO:0003677">
    <property type="term" value="F:DNA binding"/>
    <property type="evidence" value="ECO:0007669"/>
    <property type="project" value="UniProtKB-UniRule"/>
</dbReference>
<evidence type="ECO:0000259" key="2">
    <source>
        <dbReference type="PROSITE" id="PS51740"/>
    </source>
</evidence>